<accession>A0ABV9B998</accession>
<keyword evidence="2" id="KW-1185">Reference proteome</keyword>
<gene>
    <name evidence="1" type="ORF">ACFPIH_54835</name>
</gene>
<name>A0ABV9B998_9ACTN</name>
<evidence type="ECO:0000313" key="1">
    <source>
        <dbReference type="EMBL" id="MFC4508367.1"/>
    </source>
</evidence>
<comment type="caution">
    <text evidence="1">The sequence shown here is derived from an EMBL/GenBank/DDBJ whole genome shotgun (WGS) entry which is preliminary data.</text>
</comment>
<dbReference type="EMBL" id="JBHSFK010000077">
    <property type="protein sequence ID" value="MFC4508367.1"/>
    <property type="molecule type" value="Genomic_DNA"/>
</dbReference>
<protein>
    <submittedName>
        <fullName evidence="1">Uncharacterized protein</fullName>
    </submittedName>
</protein>
<sequence length="486" mass="52684">MTTQGAERTRRTAVPVRAGESAGSLKALLPTLQRTVGNKAVVGLLTAQRTTVQPQVQRAPGMPLEEANQDRMPPGDRRALETAVAGYIPLAFTAFSNATTAHAAAIKNEAKAKAEMIAMVVDVATGFLAPVFANYVISQLAAKAASAPVQEVTKKAITRLISQQDTLKASFTGATKIANQLMKNSSNTLFGESEIDAFALGLRNSFQRGAGSLLNQVTTMPDPQLIALWTAYDPDNADESAYRNSLGELFARYQKQVEPIGERLTVGGEMGVGNSASTDLYEVQLASRKRLATLTSWTMGGVNLDAWITPDMESVARAKAKALGRPPTTIALRDVHIPLAEVLDPPRPDLRNKDMLDIVRSMPAAERRRAGANPDVITVVETGREIDGRVPNQNERHQILFLLGDYSEHAVACLKEMDSFFPSYSIVERHLTAAGPGERSRLAQDAWFMEKLRNEFSGYALAKLLFILGVGPKPEEPADIPYYPGL</sequence>
<dbReference type="Proteomes" id="UP001595839">
    <property type="component" value="Unassembled WGS sequence"/>
</dbReference>
<proteinExistence type="predicted"/>
<dbReference type="RefSeq" id="WP_381168561.1">
    <property type="nucleotide sequence ID" value="NZ_JBHSFK010000077.1"/>
</dbReference>
<evidence type="ECO:0000313" key="2">
    <source>
        <dbReference type="Proteomes" id="UP001595839"/>
    </source>
</evidence>
<reference evidence="2" key="1">
    <citation type="journal article" date="2019" name="Int. J. Syst. Evol. Microbiol.">
        <title>The Global Catalogue of Microorganisms (GCM) 10K type strain sequencing project: providing services to taxonomists for standard genome sequencing and annotation.</title>
        <authorList>
            <consortium name="The Broad Institute Genomics Platform"/>
            <consortium name="The Broad Institute Genome Sequencing Center for Infectious Disease"/>
            <person name="Wu L."/>
            <person name="Ma J."/>
        </authorList>
    </citation>
    <scope>NUCLEOTIDE SEQUENCE [LARGE SCALE GENOMIC DNA]</scope>
    <source>
        <strain evidence="2">CGMCC 4.7177</strain>
    </source>
</reference>
<organism evidence="1 2">
    <name type="scientific">Streptomyces vulcanius</name>
    <dbReference type="NCBI Taxonomy" id="1441876"/>
    <lineage>
        <taxon>Bacteria</taxon>
        <taxon>Bacillati</taxon>
        <taxon>Actinomycetota</taxon>
        <taxon>Actinomycetes</taxon>
        <taxon>Kitasatosporales</taxon>
        <taxon>Streptomycetaceae</taxon>
        <taxon>Streptomyces</taxon>
    </lineage>
</organism>